<organism evidence="3">
    <name type="scientific">Cladocopium goreaui</name>
    <dbReference type="NCBI Taxonomy" id="2562237"/>
    <lineage>
        <taxon>Eukaryota</taxon>
        <taxon>Sar</taxon>
        <taxon>Alveolata</taxon>
        <taxon>Dinophyceae</taxon>
        <taxon>Suessiales</taxon>
        <taxon>Symbiodiniaceae</taxon>
        <taxon>Cladocopium</taxon>
    </lineage>
</organism>
<reference evidence="3" key="1">
    <citation type="submission" date="2022-10" db="EMBL/GenBank/DDBJ databases">
        <authorList>
            <person name="Chen Y."/>
            <person name="Dougan E. K."/>
            <person name="Chan C."/>
            <person name="Rhodes N."/>
            <person name="Thang M."/>
        </authorList>
    </citation>
    <scope>NUCLEOTIDE SEQUENCE</scope>
</reference>
<evidence type="ECO:0000313" key="5">
    <source>
        <dbReference type="EMBL" id="CAL4768557.1"/>
    </source>
</evidence>
<protein>
    <submittedName>
        <fullName evidence="5">Tyr recombinase domain-containing protein</fullName>
    </submittedName>
</protein>
<dbReference type="InterPro" id="IPR013762">
    <property type="entry name" value="Integrase-like_cat_sf"/>
</dbReference>
<accession>A0A9P1FNV4</accession>
<dbReference type="GO" id="GO:0006310">
    <property type="term" value="P:DNA recombination"/>
    <property type="evidence" value="ECO:0007669"/>
    <property type="project" value="UniProtKB-KW"/>
</dbReference>
<dbReference type="GO" id="GO:0015074">
    <property type="term" value="P:DNA integration"/>
    <property type="evidence" value="ECO:0007669"/>
    <property type="project" value="InterPro"/>
</dbReference>
<feature type="domain" description="Tyr recombinase" evidence="2">
    <location>
        <begin position="11"/>
        <end position="165"/>
    </location>
</feature>
<sequence length="208" mass="23746">MWSNWRNHILKNSSTWLYVAVTLTHALCARITEVLKLKASDFHWTGRTVTIAALKRQPQVNKVLLNAILPTLRGLKKNGKSVARKRRCGVRGTVSFKDAWRWPTGQNYLFPDRTGKSHIKKDVVCHALQKVRNSFRAMDSHKIRSHSGRHTMINVLKSENVPADAGMAFARISHKRTYDLYGQLNQLQAGQTLNSNKRLKKSLKSVYS</sequence>
<dbReference type="Pfam" id="PF00589">
    <property type="entry name" value="Phage_integrase"/>
    <property type="match status" value="1"/>
</dbReference>
<evidence type="ECO:0000313" key="6">
    <source>
        <dbReference type="Proteomes" id="UP001152797"/>
    </source>
</evidence>
<dbReference type="InterPro" id="IPR002104">
    <property type="entry name" value="Integrase_catalytic"/>
</dbReference>
<dbReference type="EMBL" id="CAMXCT010000620">
    <property type="protein sequence ID" value="CAI3981245.1"/>
    <property type="molecule type" value="Genomic_DNA"/>
</dbReference>
<dbReference type="EMBL" id="CAMXCT030000620">
    <property type="protein sequence ID" value="CAL4768557.1"/>
    <property type="molecule type" value="Genomic_DNA"/>
</dbReference>
<evidence type="ECO:0000313" key="4">
    <source>
        <dbReference type="EMBL" id="CAL1134620.1"/>
    </source>
</evidence>
<evidence type="ECO:0000256" key="1">
    <source>
        <dbReference type="ARBA" id="ARBA00023172"/>
    </source>
</evidence>
<dbReference type="Proteomes" id="UP001152797">
    <property type="component" value="Unassembled WGS sequence"/>
</dbReference>
<keyword evidence="1" id="KW-0233">DNA recombination</keyword>
<dbReference type="EMBL" id="CAMXCT020000620">
    <property type="protein sequence ID" value="CAL1134620.1"/>
    <property type="molecule type" value="Genomic_DNA"/>
</dbReference>
<dbReference type="GO" id="GO:0003677">
    <property type="term" value="F:DNA binding"/>
    <property type="evidence" value="ECO:0007669"/>
    <property type="project" value="InterPro"/>
</dbReference>
<gene>
    <name evidence="3" type="ORF">C1SCF055_LOCUS9054</name>
</gene>
<dbReference type="Gene3D" id="1.10.443.10">
    <property type="entry name" value="Intergrase catalytic core"/>
    <property type="match status" value="1"/>
</dbReference>
<comment type="caution">
    <text evidence="3">The sequence shown here is derived from an EMBL/GenBank/DDBJ whole genome shotgun (WGS) entry which is preliminary data.</text>
</comment>
<proteinExistence type="predicted"/>
<dbReference type="SUPFAM" id="SSF56349">
    <property type="entry name" value="DNA breaking-rejoining enzymes"/>
    <property type="match status" value="1"/>
</dbReference>
<evidence type="ECO:0000313" key="3">
    <source>
        <dbReference type="EMBL" id="CAI3981245.1"/>
    </source>
</evidence>
<name>A0A9P1FNV4_9DINO</name>
<reference evidence="4" key="2">
    <citation type="submission" date="2024-04" db="EMBL/GenBank/DDBJ databases">
        <authorList>
            <person name="Chen Y."/>
            <person name="Shah S."/>
            <person name="Dougan E. K."/>
            <person name="Thang M."/>
            <person name="Chan C."/>
        </authorList>
    </citation>
    <scope>NUCLEOTIDE SEQUENCE [LARGE SCALE GENOMIC DNA]</scope>
</reference>
<dbReference type="InterPro" id="IPR011010">
    <property type="entry name" value="DNA_brk_join_enz"/>
</dbReference>
<evidence type="ECO:0000259" key="2">
    <source>
        <dbReference type="Pfam" id="PF00589"/>
    </source>
</evidence>
<dbReference type="OrthoDB" id="410720at2759"/>
<keyword evidence="6" id="KW-1185">Reference proteome</keyword>
<dbReference type="AlphaFoldDB" id="A0A9P1FNV4"/>